<dbReference type="InterPro" id="IPR037231">
    <property type="entry name" value="NAP-like_sf"/>
</dbReference>
<dbReference type="Gene3D" id="3.30.1120.90">
    <property type="entry name" value="Nucleosome assembly protein"/>
    <property type="match status" value="1"/>
</dbReference>
<feature type="region of interest" description="Disordered" evidence="3">
    <location>
        <begin position="87"/>
        <end position="118"/>
    </location>
</feature>
<organism evidence="4">
    <name type="scientific">Amphora coffeiformis</name>
    <dbReference type="NCBI Taxonomy" id="265554"/>
    <lineage>
        <taxon>Eukaryota</taxon>
        <taxon>Sar</taxon>
        <taxon>Stramenopiles</taxon>
        <taxon>Ochrophyta</taxon>
        <taxon>Bacillariophyta</taxon>
        <taxon>Bacillariophyceae</taxon>
        <taxon>Bacillariophycidae</taxon>
        <taxon>Thalassiophysales</taxon>
        <taxon>Catenulaceae</taxon>
        <taxon>Amphora</taxon>
    </lineage>
</organism>
<dbReference type="InterPro" id="IPR002164">
    <property type="entry name" value="NAP_family"/>
</dbReference>
<evidence type="ECO:0008006" key="5">
    <source>
        <dbReference type="Google" id="ProtNLM"/>
    </source>
</evidence>
<feature type="compositionally biased region" description="Acidic residues" evidence="3">
    <location>
        <begin position="1"/>
        <end position="26"/>
    </location>
</feature>
<dbReference type="SUPFAM" id="SSF143113">
    <property type="entry name" value="NAP-like"/>
    <property type="match status" value="1"/>
</dbReference>
<reference evidence="4" key="1">
    <citation type="submission" date="2021-01" db="EMBL/GenBank/DDBJ databases">
        <authorList>
            <person name="Corre E."/>
            <person name="Pelletier E."/>
            <person name="Niang G."/>
            <person name="Scheremetjew M."/>
            <person name="Finn R."/>
            <person name="Kale V."/>
            <person name="Holt S."/>
            <person name="Cochrane G."/>
            <person name="Meng A."/>
            <person name="Brown T."/>
            <person name="Cohen L."/>
        </authorList>
    </citation>
    <scope>NUCLEOTIDE SEQUENCE</scope>
    <source>
        <strain evidence="4">CCMP127</strain>
    </source>
</reference>
<dbReference type="GO" id="GO:0005634">
    <property type="term" value="C:nucleus"/>
    <property type="evidence" value="ECO:0007669"/>
    <property type="project" value="InterPro"/>
</dbReference>
<dbReference type="Pfam" id="PF00956">
    <property type="entry name" value="NAP"/>
    <property type="match status" value="1"/>
</dbReference>
<accession>A0A7S3P6B2</accession>
<sequence>MSDDEDEPRNDGALLDEETDEEEDDNNPLNHLPAYVVPRVAKLQELDEQREKVMEEYLEERATLEKKYAAQLQPLYKTRACIIRGDRDEEIEKEESSRPKDEKKEEPTPAVDEETTSEKIKGVPQFWICAMTQMETVGELITEEDVDCLEHLQDITCEDDDDGKGFTLCFTFGPNEYFSNTILTKRYEVPNLFTSDEPILKKCEGCKIQWKKDKSLTFRHVKKKQRGKGKNAGQVRTVTKTEKKESFFQWFDPPKLPDMEDMDEEEAEQLEEVFDSDYEVAQAFRTQIIPRAVLWFTGEAAEHELLDAMNEALHDESGEE</sequence>
<evidence type="ECO:0000256" key="1">
    <source>
        <dbReference type="ARBA" id="ARBA00009947"/>
    </source>
</evidence>
<evidence type="ECO:0000256" key="3">
    <source>
        <dbReference type="SAM" id="MobiDB-lite"/>
    </source>
</evidence>
<dbReference type="Gene3D" id="1.20.5.1500">
    <property type="match status" value="1"/>
</dbReference>
<dbReference type="EMBL" id="HBIM01009269">
    <property type="protein sequence ID" value="CAE0410339.1"/>
    <property type="molecule type" value="Transcribed_RNA"/>
</dbReference>
<evidence type="ECO:0000313" key="4">
    <source>
        <dbReference type="EMBL" id="CAE0410339.1"/>
    </source>
</evidence>
<protein>
    <recommendedName>
        <fullName evidence="5">Nucleosome assembly protein</fullName>
    </recommendedName>
</protein>
<comment type="similarity">
    <text evidence="1 2">Belongs to the nucleosome assembly protein (NAP) family.</text>
</comment>
<dbReference type="PANTHER" id="PTHR11875">
    <property type="entry name" value="TESTIS-SPECIFIC Y-ENCODED PROTEIN"/>
    <property type="match status" value="1"/>
</dbReference>
<name>A0A7S3P6B2_9STRA</name>
<dbReference type="GO" id="GO:0006334">
    <property type="term" value="P:nucleosome assembly"/>
    <property type="evidence" value="ECO:0007669"/>
    <property type="project" value="InterPro"/>
</dbReference>
<gene>
    <name evidence="4" type="ORF">ACOF00016_LOCUS7847</name>
</gene>
<proteinExistence type="inferred from homology"/>
<evidence type="ECO:0000256" key="2">
    <source>
        <dbReference type="RuleBase" id="RU003876"/>
    </source>
</evidence>
<feature type="region of interest" description="Disordered" evidence="3">
    <location>
        <begin position="1"/>
        <end position="33"/>
    </location>
</feature>
<dbReference type="AlphaFoldDB" id="A0A7S3P6B2"/>
<feature type="compositionally biased region" description="Basic and acidic residues" evidence="3">
    <location>
        <begin position="94"/>
        <end position="107"/>
    </location>
</feature>